<accession>A0A6M3LIK5</accession>
<protein>
    <submittedName>
        <fullName evidence="1">Uncharacterized protein</fullName>
    </submittedName>
</protein>
<organism evidence="1">
    <name type="scientific">viral metagenome</name>
    <dbReference type="NCBI Taxonomy" id="1070528"/>
    <lineage>
        <taxon>unclassified sequences</taxon>
        <taxon>metagenomes</taxon>
        <taxon>organismal metagenomes</taxon>
    </lineage>
</organism>
<sequence>MAKQRMAKQRGSGTHLKATFKGKPCVVVVRDEALAAAKRSKDLAVLLKEQAVALVAIKHLDKGWQWRTGGVMLASDAGRMDALPWL</sequence>
<evidence type="ECO:0000313" key="1">
    <source>
        <dbReference type="EMBL" id="QJA94313.1"/>
    </source>
</evidence>
<gene>
    <name evidence="1" type="ORF">MM415B03900_0007</name>
</gene>
<dbReference type="EMBL" id="MT143221">
    <property type="protein sequence ID" value="QJA94313.1"/>
    <property type="molecule type" value="Genomic_DNA"/>
</dbReference>
<proteinExistence type="predicted"/>
<name>A0A6M3LIK5_9ZZZZ</name>
<reference evidence="1" key="1">
    <citation type="submission" date="2020-03" db="EMBL/GenBank/DDBJ databases">
        <title>The deep terrestrial virosphere.</title>
        <authorList>
            <person name="Holmfeldt K."/>
            <person name="Nilsson E."/>
            <person name="Simone D."/>
            <person name="Lopez-Fernandez M."/>
            <person name="Wu X."/>
            <person name="de Brujin I."/>
            <person name="Lundin D."/>
            <person name="Andersson A."/>
            <person name="Bertilsson S."/>
            <person name="Dopson M."/>
        </authorList>
    </citation>
    <scope>NUCLEOTIDE SEQUENCE</scope>
    <source>
        <strain evidence="1">MM415B03900</strain>
    </source>
</reference>
<dbReference type="AlphaFoldDB" id="A0A6M3LIK5"/>